<dbReference type="HOGENOM" id="CLU_006344_13_2_1"/>
<accession>A0A0C3KPE9</accession>
<dbReference type="STRING" id="870435.A0A0C3KPE9"/>
<dbReference type="EMBL" id="KN831949">
    <property type="protein sequence ID" value="KIO11467.1"/>
    <property type="molecule type" value="Genomic_DNA"/>
</dbReference>
<evidence type="ECO:0000313" key="1">
    <source>
        <dbReference type="EMBL" id="KIO11467.1"/>
    </source>
</evidence>
<dbReference type="Pfam" id="PF18759">
    <property type="entry name" value="Plavaka"/>
    <property type="match status" value="1"/>
</dbReference>
<dbReference type="InterPro" id="IPR041078">
    <property type="entry name" value="Plavaka"/>
</dbReference>
<proteinExistence type="predicted"/>
<reference evidence="1 2" key="1">
    <citation type="submission" date="2014-04" db="EMBL/GenBank/DDBJ databases">
        <authorList>
            <consortium name="DOE Joint Genome Institute"/>
            <person name="Kuo A."/>
            <person name="Kohler A."/>
            <person name="Costa M.D."/>
            <person name="Nagy L.G."/>
            <person name="Floudas D."/>
            <person name="Copeland A."/>
            <person name="Barry K.W."/>
            <person name="Cichocki N."/>
            <person name="Veneault-Fourrey C."/>
            <person name="LaButti K."/>
            <person name="Lindquist E.A."/>
            <person name="Lipzen A."/>
            <person name="Lundell T."/>
            <person name="Morin E."/>
            <person name="Murat C."/>
            <person name="Sun H."/>
            <person name="Tunlid A."/>
            <person name="Henrissat B."/>
            <person name="Grigoriev I.V."/>
            <person name="Hibbett D.S."/>
            <person name="Martin F."/>
            <person name="Nordberg H.P."/>
            <person name="Cantor M.N."/>
            <person name="Hua S.X."/>
        </authorList>
    </citation>
    <scope>NUCLEOTIDE SEQUENCE [LARGE SCALE GENOMIC DNA]</scope>
    <source>
        <strain evidence="1 2">Marx 270</strain>
    </source>
</reference>
<reference evidence="2" key="2">
    <citation type="submission" date="2015-01" db="EMBL/GenBank/DDBJ databases">
        <title>Evolutionary Origins and Diversification of the Mycorrhizal Mutualists.</title>
        <authorList>
            <consortium name="DOE Joint Genome Institute"/>
            <consortium name="Mycorrhizal Genomics Consortium"/>
            <person name="Kohler A."/>
            <person name="Kuo A."/>
            <person name="Nagy L.G."/>
            <person name="Floudas D."/>
            <person name="Copeland A."/>
            <person name="Barry K.W."/>
            <person name="Cichocki N."/>
            <person name="Veneault-Fourrey C."/>
            <person name="LaButti K."/>
            <person name="Lindquist E.A."/>
            <person name="Lipzen A."/>
            <person name="Lundell T."/>
            <person name="Morin E."/>
            <person name="Murat C."/>
            <person name="Riley R."/>
            <person name="Ohm R."/>
            <person name="Sun H."/>
            <person name="Tunlid A."/>
            <person name="Henrissat B."/>
            <person name="Grigoriev I.V."/>
            <person name="Hibbett D.S."/>
            <person name="Martin F."/>
        </authorList>
    </citation>
    <scope>NUCLEOTIDE SEQUENCE [LARGE SCALE GENOMIC DNA]</scope>
    <source>
        <strain evidence="2">Marx 270</strain>
    </source>
</reference>
<dbReference type="InParanoid" id="A0A0C3KPE9"/>
<dbReference type="Proteomes" id="UP000054217">
    <property type="component" value="Unassembled WGS sequence"/>
</dbReference>
<dbReference type="OrthoDB" id="3199698at2759"/>
<organism evidence="1 2">
    <name type="scientific">Pisolithus tinctorius Marx 270</name>
    <dbReference type="NCBI Taxonomy" id="870435"/>
    <lineage>
        <taxon>Eukaryota</taxon>
        <taxon>Fungi</taxon>
        <taxon>Dikarya</taxon>
        <taxon>Basidiomycota</taxon>
        <taxon>Agaricomycotina</taxon>
        <taxon>Agaricomycetes</taxon>
        <taxon>Agaricomycetidae</taxon>
        <taxon>Boletales</taxon>
        <taxon>Sclerodermatineae</taxon>
        <taxon>Pisolithaceae</taxon>
        <taxon>Pisolithus</taxon>
    </lineage>
</organism>
<protein>
    <submittedName>
        <fullName evidence="1">Uncharacterized protein</fullName>
    </submittedName>
</protein>
<evidence type="ECO:0000313" key="2">
    <source>
        <dbReference type="Proteomes" id="UP000054217"/>
    </source>
</evidence>
<name>A0A0C3KPE9_PISTI</name>
<gene>
    <name evidence="1" type="ORF">M404DRAFT_66995</name>
</gene>
<feature type="non-terminal residue" evidence="1">
    <location>
        <position position="1"/>
    </location>
</feature>
<feature type="non-terminal residue" evidence="1">
    <location>
        <position position="105"/>
    </location>
</feature>
<keyword evidence="2" id="KW-1185">Reference proteome</keyword>
<dbReference type="AlphaFoldDB" id="A0A0C3KPE9"/>
<sequence length="105" mass="11817">PHKLIHNILAHTDLIGQIDYIPYQEYDATKNQRHWEDFITISKEPATAGVTLIPVILGSDKPMVSIATSQTNYYPLYLSIGNVWNVVHCSHSNVVVLISFLAMPK</sequence>